<dbReference type="EC" id="5.1.3.13" evidence="3"/>
<name>A0A841SWV7_9BACL</name>
<dbReference type="Gene3D" id="2.60.120.10">
    <property type="entry name" value="Jelly Rolls"/>
    <property type="match status" value="1"/>
</dbReference>
<dbReference type="InterPro" id="IPR000888">
    <property type="entry name" value="RmlC-like"/>
</dbReference>
<comment type="catalytic activity">
    <reaction evidence="3">
        <text>dTDP-4-dehydro-6-deoxy-alpha-D-glucose = dTDP-4-dehydro-beta-L-rhamnose</text>
        <dbReference type="Rhea" id="RHEA:16969"/>
        <dbReference type="ChEBI" id="CHEBI:57649"/>
        <dbReference type="ChEBI" id="CHEBI:62830"/>
        <dbReference type="EC" id="5.1.3.13"/>
    </reaction>
</comment>
<evidence type="ECO:0000313" key="4">
    <source>
        <dbReference type="EMBL" id="MBB6635116.1"/>
    </source>
</evidence>
<dbReference type="Pfam" id="PF00908">
    <property type="entry name" value="dTDP_sugar_isom"/>
    <property type="match status" value="1"/>
</dbReference>
<dbReference type="AlphaFoldDB" id="A0A841SWV7"/>
<comment type="caution">
    <text evidence="4">The sequence shown here is derived from an EMBL/GenBank/DDBJ whole genome shotgun (WGS) entry which is preliminary data.</text>
</comment>
<dbReference type="UniPathway" id="UPA00124"/>
<dbReference type="InterPro" id="IPR011051">
    <property type="entry name" value="RmlC_Cupin_sf"/>
</dbReference>
<proteinExistence type="inferred from homology"/>
<dbReference type="CDD" id="cd00438">
    <property type="entry name" value="cupin_RmlC"/>
    <property type="match status" value="1"/>
</dbReference>
<reference evidence="4 5" key="1">
    <citation type="submission" date="2020-08" db="EMBL/GenBank/DDBJ databases">
        <title>Cohnella phylogeny.</title>
        <authorList>
            <person name="Dunlap C."/>
        </authorList>
    </citation>
    <scope>NUCLEOTIDE SEQUENCE [LARGE SCALE GENOMIC DNA]</scope>
    <source>
        <strain evidence="4 5">DSM 25241</strain>
    </source>
</reference>
<keyword evidence="3 4" id="KW-0413">Isomerase</keyword>
<dbReference type="SUPFAM" id="SSF51182">
    <property type="entry name" value="RmlC-like cupins"/>
    <property type="match status" value="1"/>
</dbReference>
<dbReference type="NCBIfam" id="TIGR01221">
    <property type="entry name" value="rmlC"/>
    <property type="match status" value="1"/>
</dbReference>
<dbReference type="RefSeq" id="WP_185120361.1">
    <property type="nucleotide sequence ID" value="NZ_JACJVQ010000011.1"/>
</dbReference>
<keyword evidence="5" id="KW-1185">Reference proteome</keyword>
<dbReference type="GO" id="GO:0000271">
    <property type="term" value="P:polysaccharide biosynthetic process"/>
    <property type="evidence" value="ECO:0007669"/>
    <property type="project" value="TreeGrafter"/>
</dbReference>
<protein>
    <recommendedName>
        <fullName evidence="3">dTDP-4-dehydrorhamnose 3,5-epimerase</fullName>
        <ecNumber evidence="3">5.1.3.13</ecNumber>
    </recommendedName>
    <alternativeName>
        <fullName evidence="3">Thymidine diphospho-4-keto-rhamnose 3,5-epimerase</fullName>
    </alternativeName>
</protein>
<dbReference type="GO" id="GO:0008830">
    <property type="term" value="F:dTDP-4-dehydrorhamnose 3,5-epimerase activity"/>
    <property type="evidence" value="ECO:0007669"/>
    <property type="project" value="UniProtKB-UniRule"/>
</dbReference>
<comment type="subunit">
    <text evidence="3">Homodimer.</text>
</comment>
<evidence type="ECO:0000256" key="2">
    <source>
        <dbReference type="PIRSR" id="PIRSR600888-3"/>
    </source>
</evidence>
<dbReference type="InterPro" id="IPR014710">
    <property type="entry name" value="RmlC-like_jellyroll"/>
</dbReference>
<evidence type="ECO:0000256" key="3">
    <source>
        <dbReference type="RuleBase" id="RU364069"/>
    </source>
</evidence>
<evidence type="ECO:0000256" key="1">
    <source>
        <dbReference type="PIRSR" id="PIRSR600888-1"/>
    </source>
</evidence>
<dbReference type="PANTHER" id="PTHR21047:SF2">
    <property type="entry name" value="THYMIDINE DIPHOSPHO-4-KETO-RHAMNOSE 3,5-EPIMERASE"/>
    <property type="match status" value="1"/>
</dbReference>
<gene>
    <name evidence="4" type="primary">rfbC</name>
    <name evidence="4" type="ORF">H7B67_13430</name>
</gene>
<feature type="active site" description="Proton acceptor" evidence="1">
    <location>
        <position position="62"/>
    </location>
</feature>
<dbReference type="Proteomes" id="UP000535838">
    <property type="component" value="Unassembled WGS sequence"/>
</dbReference>
<dbReference type="GO" id="GO:0005829">
    <property type="term" value="C:cytosol"/>
    <property type="evidence" value="ECO:0007669"/>
    <property type="project" value="TreeGrafter"/>
</dbReference>
<dbReference type="EMBL" id="JACJVQ010000011">
    <property type="protein sequence ID" value="MBB6635116.1"/>
    <property type="molecule type" value="Genomic_DNA"/>
</dbReference>
<dbReference type="PANTHER" id="PTHR21047">
    <property type="entry name" value="DTDP-6-DEOXY-D-GLUCOSE-3,5 EPIMERASE"/>
    <property type="match status" value="1"/>
</dbReference>
<comment type="function">
    <text evidence="3">Catalyzes the epimerization of the C3' and C5'positions of dTDP-6-deoxy-D-xylo-4-hexulose, forming dTDP-6-deoxy-L-lyxo-4-hexulose.</text>
</comment>
<feature type="active site" description="Proton donor" evidence="1">
    <location>
        <position position="132"/>
    </location>
</feature>
<organism evidence="4 5">
    <name type="scientific">Cohnella thailandensis</name>
    <dbReference type="NCBI Taxonomy" id="557557"/>
    <lineage>
        <taxon>Bacteria</taxon>
        <taxon>Bacillati</taxon>
        <taxon>Bacillota</taxon>
        <taxon>Bacilli</taxon>
        <taxon>Bacillales</taxon>
        <taxon>Paenibacillaceae</taxon>
        <taxon>Cohnella</taxon>
    </lineage>
</organism>
<accession>A0A841SWV7</accession>
<evidence type="ECO:0000313" key="5">
    <source>
        <dbReference type="Proteomes" id="UP000535838"/>
    </source>
</evidence>
<comment type="pathway">
    <text evidence="3">Carbohydrate biosynthesis; dTDP-L-rhamnose biosynthesis.</text>
</comment>
<dbReference type="GO" id="GO:0019305">
    <property type="term" value="P:dTDP-rhamnose biosynthetic process"/>
    <property type="evidence" value="ECO:0007669"/>
    <property type="project" value="UniProtKB-UniRule"/>
</dbReference>
<comment type="similarity">
    <text evidence="3">Belongs to the dTDP-4-dehydrorhamnose 3,5-epimerase family.</text>
</comment>
<feature type="site" description="Participates in a stacking interaction with the thymidine ring of dTDP-4-oxo-6-deoxyglucose" evidence="2">
    <location>
        <position position="138"/>
    </location>
</feature>
<sequence length="189" mass="21595">MKLVETKIKDVFIVEPDVFGDHRGFFMESYNKKKFEELGLTFDLIQDNHSLSAQVGVIRGLHFQNHPKAQTKIVRVLTGAIYDVAVDLRKGSPTFGEWVGVELSEDNKLQLVVPKGFAHGFCTLKPNTQVLYKVDEYYSQEHDSGILWNDPDLGIDWPTTDPILSEKDRKQPSFKDYVKQLETEYTEAG</sequence>